<dbReference type="Proteomes" id="UP000887572">
    <property type="component" value="Unplaced"/>
</dbReference>
<proteinExistence type="predicted"/>
<organism evidence="2 3">
    <name type="scientific">Globodera rostochiensis</name>
    <name type="common">Golden nematode worm</name>
    <name type="synonym">Heterodera rostochiensis</name>
    <dbReference type="NCBI Taxonomy" id="31243"/>
    <lineage>
        <taxon>Eukaryota</taxon>
        <taxon>Metazoa</taxon>
        <taxon>Ecdysozoa</taxon>
        <taxon>Nematoda</taxon>
        <taxon>Chromadorea</taxon>
        <taxon>Rhabditida</taxon>
        <taxon>Tylenchina</taxon>
        <taxon>Tylenchomorpha</taxon>
        <taxon>Tylenchoidea</taxon>
        <taxon>Heteroderidae</taxon>
        <taxon>Heteroderinae</taxon>
        <taxon>Globodera</taxon>
    </lineage>
</organism>
<sequence>MEKWPFFTPFYIASPNSGGEVEQFNTVLDVLQMNSNNTNNSSSIGNKHKDSVGVLGYYSNKFYVNGGDTTAGGAEAGRRFSSSSTLMDLE</sequence>
<dbReference type="AlphaFoldDB" id="A0A914H7T6"/>
<feature type="compositionally biased region" description="Polar residues" evidence="1">
    <location>
        <begin position="80"/>
        <end position="90"/>
    </location>
</feature>
<accession>A0A914H7T6</accession>
<evidence type="ECO:0000256" key="1">
    <source>
        <dbReference type="SAM" id="MobiDB-lite"/>
    </source>
</evidence>
<name>A0A914H7T6_GLORO</name>
<feature type="region of interest" description="Disordered" evidence="1">
    <location>
        <begin position="71"/>
        <end position="90"/>
    </location>
</feature>
<protein>
    <submittedName>
        <fullName evidence="3 4">Uncharacterized protein</fullName>
    </submittedName>
</protein>
<keyword evidence="2" id="KW-1185">Reference proteome</keyword>
<dbReference type="WBParaSite" id="Gr19_v10_g14608.t1">
    <property type="protein sequence ID" value="Gr19_v10_g14608.t1"/>
    <property type="gene ID" value="Gr19_v10_g14608"/>
</dbReference>
<reference evidence="3 4" key="1">
    <citation type="submission" date="2022-11" db="UniProtKB">
        <authorList>
            <consortium name="WormBaseParasite"/>
        </authorList>
    </citation>
    <scope>IDENTIFICATION</scope>
</reference>
<evidence type="ECO:0000313" key="2">
    <source>
        <dbReference type="Proteomes" id="UP000887572"/>
    </source>
</evidence>
<evidence type="ECO:0000313" key="4">
    <source>
        <dbReference type="WBParaSite" id="Gr19_v10_g14608.t1"/>
    </source>
</evidence>
<evidence type="ECO:0000313" key="3">
    <source>
        <dbReference type="WBParaSite" id="Gr19_v10_g14606.t1"/>
    </source>
</evidence>
<dbReference type="WBParaSite" id="Gr19_v10_g14606.t1">
    <property type="protein sequence ID" value="Gr19_v10_g14606.t1"/>
    <property type="gene ID" value="Gr19_v10_g14606"/>
</dbReference>